<keyword evidence="4" id="KW-1185">Reference proteome</keyword>
<evidence type="ECO:0000313" key="4">
    <source>
        <dbReference type="Proteomes" id="UP001597389"/>
    </source>
</evidence>
<reference evidence="4" key="1">
    <citation type="journal article" date="2019" name="Int. J. Syst. Evol. Microbiol.">
        <title>The Global Catalogue of Microorganisms (GCM) 10K type strain sequencing project: providing services to taxonomists for standard genome sequencing and annotation.</title>
        <authorList>
            <consortium name="The Broad Institute Genomics Platform"/>
            <consortium name="The Broad Institute Genome Sequencing Center for Infectious Disease"/>
            <person name="Wu L."/>
            <person name="Ma J."/>
        </authorList>
    </citation>
    <scope>NUCLEOTIDE SEQUENCE [LARGE SCALE GENOMIC DNA]</scope>
    <source>
        <strain evidence="4">CCUG 57942</strain>
    </source>
</reference>
<dbReference type="EMBL" id="JBHUJB010000034">
    <property type="protein sequence ID" value="MFD2158852.1"/>
    <property type="molecule type" value="Genomic_DNA"/>
</dbReference>
<keyword evidence="2" id="KW-0732">Signal</keyword>
<dbReference type="Proteomes" id="UP001597389">
    <property type="component" value="Unassembled WGS sequence"/>
</dbReference>
<proteinExistence type="predicted"/>
<organism evidence="3 4">
    <name type="scientific">Rubritalea tangerina</name>
    <dbReference type="NCBI Taxonomy" id="430798"/>
    <lineage>
        <taxon>Bacteria</taxon>
        <taxon>Pseudomonadati</taxon>
        <taxon>Verrucomicrobiota</taxon>
        <taxon>Verrucomicrobiia</taxon>
        <taxon>Verrucomicrobiales</taxon>
        <taxon>Rubritaleaceae</taxon>
        <taxon>Rubritalea</taxon>
    </lineage>
</organism>
<evidence type="ECO:0000313" key="3">
    <source>
        <dbReference type="EMBL" id="MFD2158852.1"/>
    </source>
</evidence>
<feature type="compositionally biased region" description="Basic and acidic residues" evidence="1">
    <location>
        <begin position="175"/>
        <end position="188"/>
    </location>
</feature>
<gene>
    <name evidence="3" type="ORF">ACFSW8_08090</name>
</gene>
<sequence>MRNTITTALLLGSVAPAIAADFQLDYNAHLNMAFGQASTDEAELATHAHDPNDEFTLQGLEFNLSARYGEHLAGFVSYNTFLDERNKWDGEVEEAFLKILEIPGGFEFRGGRLLNRVTSQNTQHLHSWYFADANLITTRFLGDEGLISDSLELSYRLPFEHDSLISVAYGNAVAHGDHGHGHGHGEEEHHDEDEDHHDEDEDHGDEHEEHLEGEDALLQDEIISARLKGIYYHTDFQSLTYGLSYLTGKNGYKKRGHIVGTDLTYQWRENGLESGGKHLRATIEPIYRDFDYVSEDGDINGSANEWGLHTGIGWGFRELWELGLRYDYLQGVGEPIEHLQKRQRGTLALTRQYTVNDLLGGHVRLQYNRDWRDGMGHEDAVWLQLQFDLGTGNEVR</sequence>
<accession>A0ABW4ZAF4</accession>
<name>A0ABW4ZAF4_9BACT</name>
<feature type="signal peptide" evidence="2">
    <location>
        <begin position="1"/>
        <end position="19"/>
    </location>
</feature>
<comment type="caution">
    <text evidence="3">The sequence shown here is derived from an EMBL/GenBank/DDBJ whole genome shotgun (WGS) entry which is preliminary data.</text>
</comment>
<feature type="region of interest" description="Disordered" evidence="1">
    <location>
        <begin position="175"/>
        <end position="211"/>
    </location>
</feature>
<evidence type="ECO:0008006" key="5">
    <source>
        <dbReference type="Google" id="ProtNLM"/>
    </source>
</evidence>
<dbReference type="RefSeq" id="WP_377089315.1">
    <property type="nucleotide sequence ID" value="NZ_JBHSJL010000014.1"/>
</dbReference>
<evidence type="ECO:0000256" key="2">
    <source>
        <dbReference type="SAM" id="SignalP"/>
    </source>
</evidence>
<feature type="compositionally biased region" description="Acidic residues" evidence="1">
    <location>
        <begin position="189"/>
        <end position="203"/>
    </location>
</feature>
<protein>
    <recommendedName>
        <fullName evidence="5">Zinc-regulated TonB-dependent outer membrane receptor</fullName>
    </recommendedName>
</protein>
<evidence type="ECO:0000256" key="1">
    <source>
        <dbReference type="SAM" id="MobiDB-lite"/>
    </source>
</evidence>
<feature type="chain" id="PRO_5045615653" description="Zinc-regulated TonB-dependent outer membrane receptor" evidence="2">
    <location>
        <begin position="20"/>
        <end position="396"/>
    </location>
</feature>